<evidence type="ECO:0000256" key="7">
    <source>
        <dbReference type="ARBA" id="ARBA00022946"/>
    </source>
</evidence>
<protein>
    <submittedName>
        <fullName evidence="11">Uncharacterized protein</fullName>
    </submittedName>
</protein>
<evidence type="ECO:0000256" key="3">
    <source>
        <dbReference type="ARBA" id="ARBA00008501"/>
    </source>
</evidence>
<keyword evidence="7" id="KW-0809">Transit peptide</keyword>
<proteinExistence type="inferred from homology"/>
<keyword evidence="12" id="KW-1185">Reference proteome</keyword>
<keyword evidence="4" id="KW-0929">Antimicrobial</keyword>
<evidence type="ECO:0000256" key="2">
    <source>
        <dbReference type="ARBA" id="ARBA00008231"/>
    </source>
</evidence>
<evidence type="ECO:0000256" key="8">
    <source>
        <dbReference type="ARBA" id="ARBA00023022"/>
    </source>
</evidence>
<dbReference type="EnsemblMetazoa" id="AALB001811-RA">
    <property type="protein sequence ID" value="AALB001811-PA"/>
    <property type="gene ID" value="AALB001811"/>
</dbReference>
<dbReference type="InterPro" id="IPR011419">
    <property type="entry name" value="ATP12_ATP_synth-F1-assembly"/>
</dbReference>
<evidence type="ECO:0000256" key="1">
    <source>
        <dbReference type="ARBA" id="ARBA00004173"/>
    </source>
</evidence>
<dbReference type="PANTHER" id="PTHR21013:SF10">
    <property type="entry name" value="ATP SYNTHASE MITOCHONDRIAL F1 COMPLEX ASSEMBLY FACTOR 2"/>
    <property type="match status" value="1"/>
</dbReference>
<dbReference type="PANTHER" id="PTHR21013">
    <property type="entry name" value="ATP SYNTHASE MITOCHONDRIAL F1 COMPLEX ASSEMBLY FACTOR 2/ATP12 PROTEIN, MITOCHONDRIAL PRECURSOR"/>
    <property type="match status" value="1"/>
</dbReference>
<accession>A0A182F5R6</accession>
<evidence type="ECO:0000313" key="11">
    <source>
        <dbReference type="EnsemblMetazoa" id="AALB001811-PA"/>
    </source>
</evidence>
<evidence type="ECO:0000256" key="10">
    <source>
        <dbReference type="ARBA" id="ARBA00023186"/>
    </source>
</evidence>
<evidence type="ECO:0000256" key="5">
    <source>
        <dbReference type="ARBA" id="ARBA00022588"/>
    </source>
</evidence>
<reference evidence="11 12" key="1">
    <citation type="journal article" date="2017" name="G3 (Bethesda)">
        <title>The Physical Genome Mapping of Anopheles albimanus Corrected Scaffold Misassemblies and Identified Interarm Rearrangements in Genus Anopheles.</title>
        <authorList>
            <person name="Artemov G.N."/>
            <person name="Peery A.N."/>
            <person name="Jiang X."/>
            <person name="Tu Z."/>
            <person name="Stegniy V.N."/>
            <person name="Sharakhova M.V."/>
            <person name="Sharakhov I.V."/>
        </authorList>
    </citation>
    <scope>NUCLEOTIDE SEQUENCE [LARGE SCALE GENOMIC DNA]</scope>
    <source>
        <strain evidence="11 12">ALBI9_A</strain>
    </source>
</reference>
<dbReference type="STRING" id="7167.A0A182F5R6"/>
<dbReference type="GO" id="GO:0042742">
    <property type="term" value="P:defense response to bacterium"/>
    <property type="evidence" value="ECO:0007669"/>
    <property type="project" value="UniProtKB-KW"/>
</dbReference>
<comment type="similarity">
    <text evidence="2">Belongs to the ATP12 family.</text>
</comment>
<evidence type="ECO:0000256" key="4">
    <source>
        <dbReference type="ARBA" id="ARBA00022529"/>
    </source>
</evidence>
<dbReference type="VEuPathDB" id="VectorBase:AALB20_032768"/>
<evidence type="ECO:0000256" key="6">
    <source>
        <dbReference type="ARBA" id="ARBA00022859"/>
    </source>
</evidence>
<keyword evidence="8" id="KW-0044">Antibiotic</keyword>
<evidence type="ECO:0000256" key="9">
    <source>
        <dbReference type="ARBA" id="ARBA00023128"/>
    </source>
</evidence>
<dbReference type="GO" id="GO:0005739">
    <property type="term" value="C:mitochondrion"/>
    <property type="evidence" value="ECO:0007669"/>
    <property type="project" value="UniProtKB-SubCell"/>
</dbReference>
<dbReference type="PROSITE" id="PS51019">
    <property type="entry name" value="REELIN"/>
    <property type="match status" value="1"/>
</dbReference>
<dbReference type="Pfam" id="PF07542">
    <property type="entry name" value="ATP12"/>
    <property type="match status" value="1"/>
</dbReference>
<dbReference type="Gene3D" id="1.10.3580.10">
    <property type="entry name" value="ATP12 ATPase"/>
    <property type="match status" value="1"/>
</dbReference>
<dbReference type="GO" id="GO:0033615">
    <property type="term" value="P:mitochondrial proton-transporting ATP synthase complex assembly"/>
    <property type="evidence" value="ECO:0007669"/>
    <property type="project" value="TreeGrafter"/>
</dbReference>
<reference evidence="11" key="2">
    <citation type="submission" date="2022-08" db="UniProtKB">
        <authorList>
            <consortium name="EnsemblMetazoa"/>
        </authorList>
    </citation>
    <scope>IDENTIFICATION</scope>
    <source>
        <strain evidence="11">STECLA/ALBI9_A</strain>
    </source>
</reference>
<dbReference type="AlphaFoldDB" id="A0A182F5R6"/>
<dbReference type="VEuPathDB" id="VectorBase:AALB001811"/>
<keyword evidence="5" id="KW-0399">Innate immunity</keyword>
<dbReference type="InterPro" id="IPR023335">
    <property type="entry name" value="ATP12_ortho_dom_sf"/>
</dbReference>
<organism evidence="11 12">
    <name type="scientific">Anopheles albimanus</name>
    <name type="common">New world malaria mosquito</name>
    <dbReference type="NCBI Taxonomy" id="7167"/>
    <lineage>
        <taxon>Eukaryota</taxon>
        <taxon>Metazoa</taxon>
        <taxon>Ecdysozoa</taxon>
        <taxon>Arthropoda</taxon>
        <taxon>Hexapoda</taxon>
        <taxon>Insecta</taxon>
        <taxon>Pterygota</taxon>
        <taxon>Neoptera</taxon>
        <taxon>Endopterygota</taxon>
        <taxon>Diptera</taxon>
        <taxon>Nematocera</taxon>
        <taxon>Culicoidea</taxon>
        <taxon>Culicidae</taxon>
        <taxon>Anophelinae</taxon>
        <taxon>Anopheles</taxon>
    </lineage>
</organism>
<dbReference type="VEuPathDB" id="VectorBase:AALB20_026650"/>
<dbReference type="GO" id="GO:0045087">
    <property type="term" value="P:innate immune response"/>
    <property type="evidence" value="ECO:0007669"/>
    <property type="project" value="UniProtKB-KW"/>
</dbReference>
<comment type="subcellular location">
    <subcellularLocation>
        <location evidence="1">Mitochondrion</location>
    </subcellularLocation>
</comment>
<keyword evidence="10" id="KW-0143">Chaperone</keyword>
<evidence type="ECO:0000313" key="12">
    <source>
        <dbReference type="Proteomes" id="UP000069272"/>
    </source>
</evidence>
<keyword evidence="9" id="KW-0496">Mitochondrion</keyword>
<name>A0A182F5R6_ANOAL</name>
<keyword evidence="6" id="KW-0391">Immunity</keyword>
<dbReference type="Gene3D" id="3.30.2180.10">
    <property type="entry name" value="ATP12-like"/>
    <property type="match status" value="1"/>
</dbReference>
<dbReference type="Gene3D" id="2.60.40.4060">
    <property type="entry name" value="Reeler domain"/>
    <property type="match status" value="2"/>
</dbReference>
<sequence>MAYRFAAFLLTVALCASPALSFSAGAPGGACGDMIPQHHTDPQKSAAPYSIILSKKAIRAGEGVTITVQGNSDKDTIKGLLCQVRVGETPVGVFDVPPNNNNLQKLDCGNSKGSAVTHKKITNAPNSLTFNWIAPPALSEEARAYCTIALNGGVFWVKHTSDLLKFITFIDMANRATRFLCTLALLCIPPAFGYPTGAPGSSCIDMTPAHGDNVAQEFPSPYEINLSKQEIRAGETLTITVNGNTNEDVIKGLLCQVRVGETPVGSFDVPADDEHLKLLDCNNSKACFLCFTACRSSHTTHKHSELWYGVAIVECRTLFTQKKSDFLAAPPKRFYRNTGVISSNGRFEITLDSRKLKTPKGLPFYVESEPLAIAIATEWDAQKDVIDRSAMHLTALSSTFIDNPNGVQKHDMVNYLVNYINTDTILFHSSEEPELKKLQTQEWEPIIEWCNKRYEINLASTDSLVVPTFAPGTAMNLSRYFSSYNTAALHGFVFAVDTIKSIILTMACVDRHLTTERAVQLARLEEEFQQGHWGKVEWAHDIQRLDTQSRLSAALLYVHFNSSNVFIKEKVSL</sequence>
<dbReference type="FunFam" id="2.60.40.4060:FF:000003">
    <property type="entry name" value="Ferric chelate reductase 1"/>
    <property type="match status" value="1"/>
</dbReference>
<dbReference type="Pfam" id="PF02014">
    <property type="entry name" value="Reeler"/>
    <property type="match status" value="2"/>
</dbReference>
<dbReference type="VEuPathDB" id="VectorBase:AALB20_031189"/>
<dbReference type="InterPro" id="IPR042307">
    <property type="entry name" value="Reeler_sf"/>
</dbReference>
<dbReference type="GO" id="GO:0042832">
    <property type="term" value="P:defense response to protozoan"/>
    <property type="evidence" value="ECO:0007669"/>
    <property type="project" value="UniProtKB-ARBA"/>
</dbReference>
<dbReference type="SUPFAM" id="SSF160909">
    <property type="entry name" value="ATP12-like"/>
    <property type="match status" value="1"/>
</dbReference>
<comment type="similarity">
    <text evidence="3">Belongs to the insect defense protein family.</text>
</comment>
<dbReference type="InterPro" id="IPR042272">
    <property type="entry name" value="ATP12_ATP_synth-F1-assembly_N"/>
</dbReference>
<dbReference type="Proteomes" id="UP000069272">
    <property type="component" value="Chromosome 2L"/>
</dbReference>
<dbReference type="CDD" id="cd08544">
    <property type="entry name" value="Reeler"/>
    <property type="match status" value="2"/>
</dbReference>
<dbReference type="InterPro" id="IPR002861">
    <property type="entry name" value="Reeler_dom"/>
</dbReference>